<dbReference type="EMBL" id="JAUEPO010000007">
    <property type="protein sequence ID" value="KAK3317727.1"/>
    <property type="molecule type" value="Genomic_DNA"/>
</dbReference>
<comment type="similarity">
    <text evidence="2 10">Belongs to the mitochondrial carrier (TC 2.A.29) family.</text>
</comment>
<organism evidence="11 12">
    <name type="scientific">Cercophora scortea</name>
    <dbReference type="NCBI Taxonomy" id="314031"/>
    <lineage>
        <taxon>Eukaryota</taxon>
        <taxon>Fungi</taxon>
        <taxon>Dikarya</taxon>
        <taxon>Ascomycota</taxon>
        <taxon>Pezizomycotina</taxon>
        <taxon>Sordariomycetes</taxon>
        <taxon>Sordariomycetidae</taxon>
        <taxon>Sordariales</taxon>
        <taxon>Lasiosphaeriaceae</taxon>
        <taxon>Cercophora</taxon>
    </lineage>
</organism>
<accession>A0AAE0I3Y6</accession>
<evidence type="ECO:0000256" key="5">
    <source>
        <dbReference type="ARBA" id="ARBA00022737"/>
    </source>
</evidence>
<dbReference type="GO" id="GO:0016020">
    <property type="term" value="C:membrane"/>
    <property type="evidence" value="ECO:0007669"/>
    <property type="project" value="UniProtKB-SubCell"/>
</dbReference>
<dbReference type="AlphaFoldDB" id="A0AAE0I3Y6"/>
<dbReference type="Proteomes" id="UP001286456">
    <property type="component" value="Unassembled WGS sequence"/>
</dbReference>
<comment type="caution">
    <text evidence="11">The sequence shown here is derived from an EMBL/GenBank/DDBJ whole genome shotgun (WGS) entry which is preliminary data.</text>
</comment>
<keyword evidence="5" id="KW-0677">Repeat</keyword>
<evidence type="ECO:0000256" key="1">
    <source>
        <dbReference type="ARBA" id="ARBA00004141"/>
    </source>
</evidence>
<keyword evidence="12" id="KW-1185">Reference proteome</keyword>
<keyword evidence="4 9" id="KW-0812">Transmembrane</keyword>
<evidence type="ECO:0000256" key="4">
    <source>
        <dbReference type="ARBA" id="ARBA00022692"/>
    </source>
</evidence>
<dbReference type="Gene3D" id="1.50.40.10">
    <property type="entry name" value="Mitochondrial carrier domain"/>
    <property type="match status" value="1"/>
</dbReference>
<feature type="repeat" description="Solcar" evidence="9">
    <location>
        <begin position="115"/>
        <end position="203"/>
    </location>
</feature>
<evidence type="ECO:0000313" key="12">
    <source>
        <dbReference type="Proteomes" id="UP001286456"/>
    </source>
</evidence>
<feature type="repeat" description="Solcar" evidence="9">
    <location>
        <begin position="22"/>
        <end position="101"/>
    </location>
</feature>
<keyword evidence="7" id="KW-1133">Transmembrane helix</keyword>
<proteinExistence type="inferred from homology"/>
<reference evidence="11" key="1">
    <citation type="journal article" date="2023" name="Mol. Phylogenet. Evol.">
        <title>Genome-scale phylogeny and comparative genomics of the fungal order Sordariales.</title>
        <authorList>
            <person name="Hensen N."/>
            <person name="Bonometti L."/>
            <person name="Westerberg I."/>
            <person name="Brannstrom I.O."/>
            <person name="Guillou S."/>
            <person name="Cros-Aarteil S."/>
            <person name="Calhoun S."/>
            <person name="Haridas S."/>
            <person name="Kuo A."/>
            <person name="Mondo S."/>
            <person name="Pangilinan J."/>
            <person name="Riley R."/>
            <person name="LaButti K."/>
            <person name="Andreopoulos B."/>
            <person name="Lipzen A."/>
            <person name="Chen C."/>
            <person name="Yan M."/>
            <person name="Daum C."/>
            <person name="Ng V."/>
            <person name="Clum A."/>
            <person name="Steindorff A."/>
            <person name="Ohm R.A."/>
            <person name="Martin F."/>
            <person name="Silar P."/>
            <person name="Natvig D.O."/>
            <person name="Lalanne C."/>
            <person name="Gautier V."/>
            <person name="Ament-Velasquez S.L."/>
            <person name="Kruys A."/>
            <person name="Hutchinson M.I."/>
            <person name="Powell A.J."/>
            <person name="Barry K."/>
            <person name="Miller A.N."/>
            <person name="Grigoriev I.V."/>
            <person name="Debuchy R."/>
            <person name="Gladieux P."/>
            <person name="Hiltunen Thoren M."/>
            <person name="Johannesson H."/>
        </authorList>
    </citation>
    <scope>NUCLEOTIDE SEQUENCE</scope>
    <source>
        <strain evidence="11">SMH4131-1</strain>
    </source>
</reference>
<dbReference type="InterPro" id="IPR050391">
    <property type="entry name" value="Mito_Metabolite_Transporter"/>
</dbReference>
<keyword evidence="6" id="KW-0999">Mitochondrion inner membrane</keyword>
<dbReference type="Pfam" id="PF00153">
    <property type="entry name" value="Mito_carr"/>
    <property type="match status" value="3"/>
</dbReference>
<evidence type="ECO:0000256" key="6">
    <source>
        <dbReference type="ARBA" id="ARBA00022792"/>
    </source>
</evidence>
<sequence length="311" mass="33455">MSAPKGTASGSKPPFWLGGGVHGCLFQIAFNTPATSPAHPIDQTKYRMQVLQSRTTMLATLYKFALRDGIPSLWSGLSASILRQSTYSTARFGLYNFLSRKLQQQSGSAKASTASTIVCAGVAGGLAGMVGNPTEVVLVRMCADGAKPPAERFGYSNGVSALYRIWKDEGIRVFGRGLTANIVRSVLMITHHNLHRYAAAKRTLLSRTGLQDDIRTHALASLFAGTVATTACAPADVLKSRIQSAAKGSTSQLMQVVREGLRTEGPAFLMKGWTPAWLRLTPHTVLTFVFMEKLQELVQLSTSPAPIRATV</sequence>
<dbReference type="PROSITE" id="PS50920">
    <property type="entry name" value="SOLCAR"/>
    <property type="match status" value="3"/>
</dbReference>
<protein>
    <submittedName>
        <fullName evidence="11">Mitochondrial carrier domain-containing protein</fullName>
    </submittedName>
</protein>
<keyword evidence="8 9" id="KW-0472">Membrane</keyword>
<dbReference type="PANTHER" id="PTHR45618">
    <property type="entry name" value="MITOCHONDRIAL DICARBOXYLATE CARRIER-RELATED"/>
    <property type="match status" value="1"/>
</dbReference>
<feature type="repeat" description="Solcar" evidence="9">
    <location>
        <begin position="212"/>
        <end position="297"/>
    </location>
</feature>
<dbReference type="InterPro" id="IPR023395">
    <property type="entry name" value="MCP_dom_sf"/>
</dbReference>
<keyword evidence="3 10" id="KW-0813">Transport</keyword>
<comment type="subcellular location">
    <subcellularLocation>
        <location evidence="1">Membrane</location>
        <topology evidence="1">Multi-pass membrane protein</topology>
    </subcellularLocation>
</comment>
<evidence type="ECO:0000256" key="3">
    <source>
        <dbReference type="ARBA" id="ARBA00022448"/>
    </source>
</evidence>
<dbReference type="SUPFAM" id="SSF103506">
    <property type="entry name" value="Mitochondrial carrier"/>
    <property type="match status" value="1"/>
</dbReference>
<evidence type="ECO:0000256" key="7">
    <source>
        <dbReference type="ARBA" id="ARBA00022989"/>
    </source>
</evidence>
<evidence type="ECO:0000256" key="9">
    <source>
        <dbReference type="PROSITE-ProRule" id="PRU00282"/>
    </source>
</evidence>
<evidence type="ECO:0000313" key="11">
    <source>
        <dbReference type="EMBL" id="KAK3317727.1"/>
    </source>
</evidence>
<dbReference type="InterPro" id="IPR018108">
    <property type="entry name" value="MCP_transmembrane"/>
</dbReference>
<name>A0AAE0I3Y6_9PEZI</name>
<evidence type="ECO:0000256" key="8">
    <source>
        <dbReference type="ARBA" id="ARBA00023136"/>
    </source>
</evidence>
<evidence type="ECO:0000256" key="10">
    <source>
        <dbReference type="RuleBase" id="RU000488"/>
    </source>
</evidence>
<keyword evidence="6" id="KW-0496">Mitochondrion</keyword>
<gene>
    <name evidence="11" type="ORF">B0T19DRAFT_451773</name>
</gene>
<reference evidence="11" key="2">
    <citation type="submission" date="2023-06" db="EMBL/GenBank/DDBJ databases">
        <authorList>
            <consortium name="Lawrence Berkeley National Laboratory"/>
            <person name="Haridas S."/>
            <person name="Hensen N."/>
            <person name="Bonometti L."/>
            <person name="Westerberg I."/>
            <person name="Brannstrom I.O."/>
            <person name="Guillou S."/>
            <person name="Cros-Aarteil S."/>
            <person name="Calhoun S."/>
            <person name="Kuo A."/>
            <person name="Mondo S."/>
            <person name="Pangilinan J."/>
            <person name="Riley R."/>
            <person name="Labutti K."/>
            <person name="Andreopoulos B."/>
            <person name="Lipzen A."/>
            <person name="Chen C."/>
            <person name="Yanf M."/>
            <person name="Daum C."/>
            <person name="Ng V."/>
            <person name="Clum A."/>
            <person name="Steindorff A."/>
            <person name="Ohm R."/>
            <person name="Martin F."/>
            <person name="Silar P."/>
            <person name="Natvig D."/>
            <person name="Lalanne C."/>
            <person name="Gautier V."/>
            <person name="Ament-Velasquez S.L."/>
            <person name="Kruys A."/>
            <person name="Hutchinson M.I."/>
            <person name="Powell A.J."/>
            <person name="Barry K."/>
            <person name="Miller A.N."/>
            <person name="Grigoriev I.V."/>
            <person name="Debuchy R."/>
            <person name="Gladieux P."/>
            <person name="Thoren M.H."/>
            <person name="Johannesson H."/>
        </authorList>
    </citation>
    <scope>NUCLEOTIDE SEQUENCE</scope>
    <source>
        <strain evidence="11">SMH4131-1</strain>
    </source>
</reference>
<evidence type="ECO:0000256" key="2">
    <source>
        <dbReference type="ARBA" id="ARBA00006375"/>
    </source>
</evidence>